<dbReference type="RefSeq" id="WP_377100233.1">
    <property type="nucleotide sequence ID" value="NZ_JBHTHU010000006.1"/>
</dbReference>
<accession>A0ABW2YWH6</accession>
<dbReference type="Proteomes" id="UP001596958">
    <property type="component" value="Unassembled WGS sequence"/>
</dbReference>
<gene>
    <name evidence="2" type="ORF">ACFQZS_11245</name>
</gene>
<dbReference type="PROSITE" id="PS51257">
    <property type="entry name" value="PROKAR_LIPOPROTEIN"/>
    <property type="match status" value="1"/>
</dbReference>
<evidence type="ECO:0000256" key="1">
    <source>
        <dbReference type="SAM" id="SignalP"/>
    </source>
</evidence>
<organism evidence="2 3">
    <name type="scientific">Mucilaginibacter calamicampi</name>
    <dbReference type="NCBI Taxonomy" id="1302352"/>
    <lineage>
        <taxon>Bacteria</taxon>
        <taxon>Pseudomonadati</taxon>
        <taxon>Bacteroidota</taxon>
        <taxon>Sphingobacteriia</taxon>
        <taxon>Sphingobacteriales</taxon>
        <taxon>Sphingobacteriaceae</taxon>
        <taxon>Mucilaginibacter</taxon>
    </lineage>
</organism>
<comment type="caution">
    <text evidence="2">The sequence shown here is derived from an EMBL/GenBank/DDBJ whole genome shotgun (WGS) entry which is preliminary data.</text>
</comment>
<evidence type="ECO:0000313" key="2">
    <source>
        <dbReference type="EMBL" id="MFD0750722.1"/>
    </source>
</evidence>
<keyword evidence="1" id="KW-0732">Signal</keyword>
<protein>
    <submittedName>
        <fullName evidence="2">DUF4397 domain-containing protein</fullName>
    </submittedName>
</protein>
<name>A0ABW2YWH6_9SPHI</name>
<evidence type="ECO:0000313" key="3">
    <source>
        <dbReference type="Proteomes" id="UP001596958"/>
    </source>
</evidence>
<proteinExistence type="predicted"/>
<sequence>MTNKTGILILTVLLACMAFSCKKMNADFPPDAGRPAQMNVVNATADTLNIFQNGNRFNNISSFYPAGSLGYLQVLAGEQQYQVKKDGTPNVLLSLPMALDTLGVYSFFIAGNSADRVFLTKDVFLANNDIEIRFVNSTPGKSFDIKIGSNFNYSNRAFKSVTGFVKMTAGKNHYELYETGNAVPLAQGDIVLAEQRVYTLFTKGTATGTGDNALGVKLITNR</sequence>
<feature type="chain" id="PRO_5047462133" evidence="1">
    <location>
        <begin position="26"/>
        <end position="222"/>
    </location>
</feature>
<reference evidence="3" key="1">
    <citation type="journal article" date="2019" name="Int. J. Syst. Evol. Microbiol.">
        <title>The Global Catalogue of Microorganisms (GCM) 10K type strain sequencing project: providing services to taxonomists for standard genome sequencing and annotation.</title>
        <authorList>
            <consortium name="The Broad Institute Genomics Platform"/>
            <consortium name="The Broad Institute Genome Sequencing Center for Infectious Disease"/>
            <person name="Wu L."/>
            <person name="Ma J."/>
        </authorList>
    </citation>
    <scope>NUCLEOTIDE SEQUENCE [LARGE SCALE GENOMIC DNA]</scope>
    <source>
        <strain evidence="3">CCUG 63418</strain>
    </source>
</reference>
<feature type="signal peptide" evidence="1">
    <location>
        <begin position="1"/>
        <end position="25"/>
    </location>
</feature>
<dbReference type="EMBL" id="JBHTHU010000006">
    <property type="protein sequence ID" value="MFD0750722.1"/>
    <property type="molecule type" value="Genomic_DNA"/>
</dbReference>
<keyword evidence="3" id="KW-1185">Reference proteome</keyword>